<proteinExistence type="predicted"/>
<feature type="signal peptide" evidence="1">
    <location>
        <begin position="1"/>
        <end position="21"/>
    </location>
</feature>
<evidence type="ECO:0000256" key="1">
    <source>
        <dbReference type="SAM" id="SignalP"/>
    </source>
</evidence>
<comment type="caution">
    <text evidence="2">The sequence shown here is derived from an EMBL/GenBank/DDBJ whole genome shotgun (WGS) entry which is preliminary data.</text>
</comment>
<dbReference type="RefSeq" id="WP_346819775.1">
    <property type="nucleotide sequence ID" value="NZ_JBDKWZ010000002.1"/>
</dbReference>
<reference evidence="2 3" key="1">
    <citation type="submission" date="2024-04" db="EMBL/GenBank/DDBJ databases">
        <title>Novel genus in family Flammeovirgaceae.</title>
        <authorList>
            <person name="Nguyen T.H."/>
            <person name="Vuong T.Q."/>
            <person name="Le H."/>
            <person name="Kim S.-G."/>
        </authorList>
    </citation>
    <scope>NUCLEOTIDE SEQUENCE [LARGE SCALE GENOMIC DNA]</scope>
    <source>
        <strain evidence="2 3">JCM 23209</strain>
    </source>
</reference>
<accession>A0AAW9RQ10</accession>
<dbReference type="Proteomes" id="UP001403385">
    <property type="component" value="Unassembled WGS sequence"/>
</dbReference>
<dbReference type="AlphaFoldDB" id="A0AAW9RQ10"/>
<feature type="chain" id="PRO_5043465914" evidence="1">
    <location>
        <begin position="22"/>
        <end position="250"/>
    </location>
</feature>
<sequence length="250" mass="28866">MRKTVLIFVSALILTASHAFCQNSEKMAQEYVVRGTIILKGKEIDGYIKKMGHSLLDDKRFSSPWEFQKTIRFISKDIFENKQKIKNKDYVKYSPKDIDGYHYNDDSLIYISAKYSDMSAVGTGMIAKRKFMRKISDGKISLFLHYQSPPSVSFEKPSELQKIYTECAENPDLVFRKGADGKLKLVNSLNVEKEFEDCQKVVLKFKNEEYGTLENNKEKKSKLTSLVNKVVFRDEARLKAIKDYNETCGE</sequence>
<keyword evidence="1" id="KW-0732">Signal</keyword>
<gene>
    <name evidence="2" type="ORF">AAG747_03660</name>
</gene>
<evidence type="ECO:0000313" key="2">
    <source>
        <dbReference type="EMBL" id="MEN7546987.1"/>
    </source>
</evidence>
<evidence type="ECO:0000313" key="3">
    <source>
        <dbReference type="Proteomes" id="UP001403385"/>
    </source>
</evidence>
<name>A0AAW9RQ10_9BACT</name>
<protein>
    <submittedName>
        <fullName evidence="2">Uncharacterized protein</fullName>
    </submittedName>
</protein>
<dbReference type="EMBL" id="JBDKWZ010000002">
    <property type="protein sequence ID" value="MEN7546987.1"/>
    <property type="molecule type" value="Genomic_DNA"/>
</dbReference>
<organism evidence="2 3">
    <name type="scientific">Rapidithrix thailandica</name>
    <dbReference type="NCBI Taxonomy" id="413964"/>
    <lineage>
        <taxon>Bacteria</taxon>
        <taxon>Pseudomonadati</taxon>
        <taxon>Bacteroidota</taxon>
        <taxon>Cytophagia</taxon>
        <taxon>Cytophagales</taxon>
        <taxon>Flammeovirgaceae</taxon>
        <taxon>Rapidithrix</taxon>
    </lineage>
</organism>
<keyword evidence="3" id="KW-1185">Reference proteome</keyword>